<evidence type="ECO:0000259" key="3">
    <source>
        <dbReference type="Pfam" id="PF13559"/>
    </source>
</evidence>
<feature type="region of interest" description="Disordered" evidence="1">
    <location>
        <begin position="200"/>
        <end position="220"/>
    </location>
</feature>
<dbReference type="RefSeq" id="WP_124709412.1">
    <property type="nucleotide sequence ID" value="NZ_CP033972.1"/>
</dbReference>
<evidence type="ECO:0000256" key="2">
    <source>
        <dbReference type="SAM" id="Phobius"/>
    </source>
</evidence>
<keyword evidence="2" id="KW-1133">Transmembrane helix</keyword>
<name>A0A3G8JPS8_9ACTN</name>
<evidence type="ECO:0000256" key="1">
    <source>
        <dbReference type="SAM" id="MobiDB-lite"/>
    </source>
</evidence>
<protein>
    <recommendedName>
        <fullName evidence="3">Protein-glutamine gamma-glutamyltransferase-like C-terminal domain-containing protein</fullName>
    </recommendedName>
</protein>
<dbReference type="OrthoDB" id="3389322at2"/>
<feature type="transmembrane region" description="Helical" evidence="2">
    <location>
        <begin position="63"/>
        <end position="83"/>
    </location>
</feature>
<accession>A0A3G8JPS8</accession>
<keyword evidence="2" id="KW-0472">Membrane</keyword>
<feature type="compositionally biased region" description="Basic and acidic residues" evidence="1">
    <location>
        <begin position="211"/>
        <end position="220"/>
    </location>
</feature>
<dbReference type="AlphaFoldDB" id="A0A3G8JPS8"/>
<dbReference type="Proteomes" id="UP000271469">
    <property type="component" value="Chromosome"/>
</dbReference>
<dbReference type="KEGG" id="gom:D7316_03583"/>
<reference evidence="4 5" key="1">
    <citation type="submission" date="2018-11" db="EMBL/GenBank/DDBJ databases">
        <title>Gordonia insulae sp. nov., isolated from an island soil.</title>
        <authorList>
            <person name="Kim Y.S."/>
            <person name="Kim S.B."/>
        </authorList>
    </citation>
    <scope>NUCLEOTIDE SEQUENCE [LARGE SCALE GENOMIC DNA]</scope>
    <source>
        <strain evidence="4 5">MMS17-SY073</strain>
    </source>
</reference>
<evidence type="ECO:0000313" key="5">
    <source>
        <dbReference type="Proteomes" id="UP000271469"/>
    </source>
</evidence>
<gene>
    <name evidence="4" type="ORF">D7316_03583</name>
</gene>
<keyword evidence="5" id="KW-1185">Reference proteome</keyword>
<keyword evidence="2" id="KW-0812">Transmembrane</keyword>
<dbReference type="Pfam" id="PF13559">
    <property type="entry name" value="DUF4129"/>
    <property type="match status" value="1"/>
</dbReference>
<feature type="domain" description="Protein-glutamine gamma-glutamyltransferase-like C-terminal" evidence="3">
    <location>
        <begin position="133"/>
        <end position="199"/>
    </location>
</feature>
<evidence type="ECO:0000313" key="4">
    <source>
        <dbReference type="EMBL" id="AZG46978.1"/>
    </source>
</evidence>
<dbReference type="InterPro" id="IPR025403">
    <property type="entry name" value="TgpA-like_C"/>
</dbReference>
<organism evidence="4 5">
    <name type="scientific">Gordonia insulae</name>
    <dbReference type="NCBI Taxonomy" id="2420509"/>
    <lineage>
        <taxon>Bacteria</taxon>
        <taxon>Bacillati</taxon>
        <taxon>Actinomycetota</taxon>
        <taxon>Actinomycetes</taxon>
        <taxon>Mycobacteriales</taxon>
        <taxon>Gordoniaceae</taxon>
        <taxon>Gordonia</taxon>
    </lineage>
</organism>
<sequence length="220" mass="23505">MTAVVLAAGLTPSNDEARDWLERELAKPRYGTSEPGLLERIGRAIEDWLDSVLSSITGTSTPLPGFVAAIVAIALLALGLYLLRFVRRTPRAAKQSTASVLGGHDLTADEFRRRAQVACTDGQFDVAVLDGMRAIARRALERTLLPDAPSLTAHEVAIGLAGFFPASAHRLSVAAAVFDEVAYGGRRATSAQAQEILDLDGELSSTRPRSATHESVEVTR</sequence>
<dbReference type="EMBL" id="CP033972">
    <property type="protein sequence ID" value="AZG46978.1"/>
    <property type="molecule type" value="Genomic_DNA"/>
</dbReference>
<proteinExistence type="predicted"/>